<reference evidence="5 6" key="1">
    <citation type="submission" date="2019-02" db="EMBL/GenBank/DDBJ databases">
        <title>WGS of Pseudoxanthomonas species novum from clinical isolates.</title>
        <authorList>
            <person name="Bernier A.-M."/>
            <person name="Bernard K."/>
            <person name="Vachon A."/>
        </authorList>
    </citation>
    <scope>NUCLEOTIDE SEQUENCE [LARGE SCALE GENOMIC DNA]</scope>
    <source>
        <strain evidence="5 6">NML171202</strain>
    </source>
</reference>
<evidence type="ECO:0000313" key="5">
    <source>
        <dbReference type="EMBL" id="TAA29674.1"/>
    </source>
</evidence>
<dbReference type="InterPro" id="IPR029058">
    <property type="entry name" value="AB_hydrolase_fold"/>
</dbReference>
<evidence type="ECO:0000256" key="1">
    <source>
        <dbReference type="ARBA" id="ARBA00010088"/>
    </source>
</evidence>
<dbReference type="InterPro" id="IPR051601">
    <property type="entry name" value="Serine_prot/Carboxylest_S33"/>
</dbReference>
<evidence type="ECO:0000259" key="4">
    <source>
        <dbReference type="Pfam" id="PF08386"/>
    </source>
</evidence>
<dbReference type="InterPro" id="IPR013595">
    <property type="entry name" value="Pept_S33_TAP-like_C"/>
</dbReference>
<dbReference type="Pfam" id="PF08386">
    <property type="entry name" value="Abhydrolase_4"/>
    <property type="match status" value="1"/>
</dbReference>
<comment type="caution">
    <text evidence="5">The sequence shown here is derived from an EMBL/GenBank/DDBJ whole genome shotgun (WGS) entry which is preliminary data.</text>
</comment>
<proteinExistence type="inferred from homology"/>
<dbReference type="AlphaFoldDB" id="A0A4Q8LIE1"/>
<accession>A0A4Q8LIE1</accession>
<evidence type="ECO:0000313" key="6">
    <source>
        <dbReference type="Proteomes" id="UP000291286"/>
    </source>
</evidence>
<keyword evidence="2 5" id="KW-0378">Hydrolase</keyword>
<comment type="similarity">
    <text evidence="1">Belongs to the peptidase S33 family.</text>
</comment>
<sequence length="505" mass="53780">MRGTPFFGGLIEQLKSTRKAHRTFPIEESAMLKVCRFPVLALCLGAALSAAAGVPAARSVTPRFEPGACPATVARDERIDCGVLIVPENRQARQTRPIRLPVMIFRSTAAAPAPDPVVYLPGGPGLSSVEGRVSGKGNPFLAERDQILLEGRGNLHAEPSLACPELNTLRASTAASAAQTAAAARCRAALSAAGIDLDGYTYAQTADDLEDLRRLLGIAQWNLIGYSSGTRLVQTVLARHPQGVRSAILDSVLPIDIHYDEMATAALQRALDLVFDGCASEPACATRYPRLRERFASLVAQADRQGIAGPDGQVLRGREVVDALASALQQPAKIPTLPRLISDAADGHPQALLALRDQTPSRFNWGLRLSIWCSEEMPFESPQRMAAQVSPALGLGGFDARTTTPETCAAWHVAAADATANEPVRSEVPTLILAGEFDPVTPPAWGRRLLRTMPNARFVMIPGQAHGAMFNRCGGQLTLAFLHDPSAALDLDCIAKSPGLSFATD</sequence>
<protein>
    <submittedName>
        <fullName evidence="5">Alpha/beta fold hydrolase</fullName>
    </submittedName>
</protein>
<dbReference type="InterPro" id="IPR000073">
    <property type="entry name" value="AB_hydrolase_1"/>
</dbReference>
<dbReference type="Pfam" id="PF00561">
    <property type="entry name" value="Abhydrolase_1"/>
    <property type="match status" value="1"/>
</dbReference>
<name>A0A4Q8LIE1_9GAMM</name>
<evidence type="ECO:0000259" key="3">
    <source>
        <dbReference type="Pfam" id="PF00561"/>
    </source>
</evidence>
<feature type="domain" description="Peptidase S33 tripeptidyl aminopeptidase-like C-terminal" evidence="4">
    <location>
        <begin position="402"/>
        <end position="487"/>
    </location>
</feature>
<dbReference type="RefSeq" id="WP_130517902.1">
    <property type="nucleotide sequence ID" value="NZ_SHMA01000002.1"/>
</dbReference>
<dbReference type="PANTHER" id="PTHR43248">
    <property type="entry name" value="2-SUCCINYL-6-HYDROXY-2,4-CYCLOHEXADIENE-1-CARBOXYLATE SYNTHASE"/>
    <property type="match status" value="1"/>
</dbReference>
<evidence type="ECO:0000256" key="2">
    <source>
        <dbReference type="ARBA" id="ARBA00022801"/>
    </source>
</evidence>
<dbReference type="GO" id="GO:0016787">
    <property type="term" value="F:hydrolase activity"/>
    <property type="evidence" value="ECO:0007669"/>
    <property type="project" value="UniProtKB-KW"/>
</dbReference>
<dbReference type="Proteomes" id="UP000291286">
    <property type="component" value="Unassembled WGS sequence"/>
</dbReference>
<feature type="domain" description="AB hydrolase-1" evidence="3">
    <location>
        <begin position="116"/>
        <end position="266"/>
    </location>
</feature>
<dbReference type="Gene3D" id="3.40.50.1820">
    <property type="entry name" value="alpha/beta hydrolase"/>
    <property type="match status" value="1"/>
</dbReference>
<dbReference type="SUPFAM" id="SSF53474">
    <property type="entry name" value="alpha/beta-Hydrolases"/>
    <property type="match status" value="1"/>
</dbReference>
<gene>
    <name evidence="5" type="ORF">EA661_08960</name>
</gene>
<organism evidence="5 6">
    <name type="scientific">Pseudoxanthomonas winnipegensis</name>
    <dbReference type="NCBI Taxonomy" id="2480810"/>
    <lineage>
        <taxon>Bacteria</taxon>
        <taxon>Pseudomonadati</taxon>
        <taxon>Pseudomonadota</taxon>
        <taxon>Gammaproteobacteria</taxon>
        <taxon>Lysobacterales</taxon>
        <taxon>Lysobacteraceae</taxon>
        <taxon>Pseudoxanthomonas</taxon>
    </lineage>
</organism>
<dbReference type="EMBL" id="SHMB01000003">
    <property type="protein sequence ID" value="TAA29674.1"/>
    <property type="molecule type" value="Genomic_DNA"/>
</dbReference>